<keyword evidence="2" id="KW-1185">Reference proteome</keyword>
<sequence>MTNVAEQGFRENLGFPGSSSGYELHEARKGGSFLIELALSSRRVGCCRRNRCIPHCGVRTSYTGAPRP</sequence>
<dbReference type="RefSeq" id="XP_024574186.1">
    <property type="nucleotide sequence ID" value="XM_024723184.1"/>
</dbReference>
<evidence type="ECO:0000313" key="1">
    <source>
        <dbReference type="EMBL" id="CEG37817.1"/>
    </source>
</evidence>
<evidence type="ECO:0000313" key="2">
    <source>
        <dbReference type="Proteomes" id="UP000054928"/>
    </source>
</evidence>
<dbReference type="GeneID" id="36400926"/>
<reference evidence="2" key="1">
    <citation type="submission" date="2014-09" db="EMBL/GenBank/DDBJ databases">
        <authorList>
            <person name="Sharma Rahul"/>
            <person name="Thines Marco"/>
        </authorList>
    </citation>
    <scope>NUCLEOTIDE SEQUENCE [LARGE SCALE GENOMIC DNA]</scope>
</reference>
<proteinExistence type="predicted"/>
<protein>
    <submittedName>
        <fullName evidence="1">Uncharacterized protein</fullName>
    </submittedName>
</protein>
<dbReference type="Proteomes" id="UP000054928">
    <property type="component" value="Unassembled WGS sequence"/>
</dbReference>
<dbReference type="EMBL" id="CCYD01000291">
    <property type="protein sequence ID" value="CEG37817.1"/>
    <property type="molecule type" value="Genomic_DNA"/>
</dbReference>
<organism evidence="1 2">
    <name type="scientific">Plasmopara halstedii</name>
    <name type="common">Downy mildew of sunflower</name>
    <dbReference type="NCBI Taxonomy" id="4781"/>
    <lineage>
        <taxon>Eukaryota</taxon>
        <taxon>Sar</taxon>
        <taxon>Stramenopiles</taxon>
        <taxon>Oomycota</taxon>
        <taxon>Peronosporomycetes</taxon>
        <taxon>Peronosporales</taxon>
        <taxon>Peronosporaceae</taxon>
        <taxon>Plasmopara</taxon>
    </lineage>
</organism>
<name>A0A0P1AAL0_PLAHL</name>
<accession>A0A0P1AAL0</accession>
<dbReference type="AlphaFoldDB" id="A0A0P1AAL0"/>